<dbReference type="AlphaFoldDB" id="A0A4Z2IRT5"/>
<accession>A0A4Z2IRT5</accession>
<protein>
    <submittedName>
        <fullName evidence="2">Uncharacterized protein</fullName>
    </submittedName>
</protein>
<feature type="region of interest" description="Disordered" evidence="1">
    <location>
        <begin position="38"/>
        <end position="76"/>
    </location>
</feature>
<reference evidence="2 3" key="1">
    <citation type="submission" date="2019-03" db="EMBL/GenBank/DDBJ databases">
        <title>First draft genome of Liparis tanakae, snailfish: a comprehensive survey of snailfish specific genes.</title>
        <authorList>
            <person name="Kim W."/>
            <person name="Song I."/>
            <person name="Jeong J.-H."/>
            <person name="Kim D."/>
            <person name="Kim S."/>
            <person name="Ryu S."/>
            <person name="Song J.Y."/>
            <person name="Lee S.K."/>
        </authorList>
    </citation>
    <scope>NUCLEOTIDE SEQUENCE [LARGE SCALE GENOMIC DNA]</scope>
    <source>
        <tissue evidence="2">Muscle</tissue>
    </source>
</reference>
<organism evidence="2 3">
    <name type="scientific">Liparis tanakae</name>
    <name type="common">Tanaka's snailfish</name>
    <dbReference type="NCBI Taxonomy" id="230148"/>
    <lineage>
        <taxon>Eukaryota</taxon>
        <taxon>Metazoa</taxon>
        <taxon>Chordata</taxon>
        <taxon>Craniata</taxon>
        <taxon>Vertebrata</taxon>
        <taxon>Euteleostomi</taxon>
        <taxon>Actinopterygii</taxon>
        <taxon>Neopterygii</taxon>
        <taxon>Teleostei</taxon>
        <taxon>Neoteleostei</taxon>
        <taxon>Acanthomorphata</taxon>
        <taxon>Eupercaria</taxon>
        <taxon>Perciformes</taxon>
        <taxon>Cottioidei</taxon>
        <taxon>Cottales</taxon>
        <taxon>Liparidae</taxon>
        <taxon>Liparis</taxon>
    </lineage>
</organism>
<proteinExistence type="predicted"/>
<dbReference type="EMBL" id="SRLO01000054">
    <property type="protein sequence ID" value="TNN80516.1"/>
    <property type="molecule type" value="Genomic_DNA"/>
</dbReference>
<evidence type="ECO:0000313" key="3">
    <source>
        <dbReference type="Proteomes" id="UP000314294"/>
    </source>
</evidence>
<evidence type="ECO:0000313" key="2">
    <source>
        <dbReference type="EMBL" id="TNN80516.1"/>
    </source>
</evidence>
<sequence length="125" mass="13861">MPRLNGSLRLPGALPAAASISCEISCDELPVLRLTPTPYYKLPSLPEQPRKLRDRRHNGRRSRPATPTMPTLGFGDERCFTPASDTAGNKLNSILCFGGREMSWSSFRWQNCHHSVCTSRDVGCS</sequence>
<evidence type="ECO:0000256" key="1">
    <source>
        <dbReference type="SAM" id="MobiDB-lite"/>
    </source>
</evidence>
<name>A0A4Z2IRT5_9TELE</name>
<feature type="compositionally biased region" description="Basic residues" evidence="1">
    <location>
        <begin position="52"/>
        <end position="63"/>
    </location>
</feature>
<comment type="caution">
    <text evidence="2">The sequence shown here is derived from an EMBL/GenBank/DDBJ whole genome shotgun (WGS) entry which is preliminary data.</text>
</comment>
<gene>
    <name evidence="2" type="ORF">EYF80_009255</name>
</gene>
<keyword evidence="3" id="KW-1185">Reference proteome</keyword>
<dbReference type="Proteomes" id="UP000314294">
    <property type="component" value="Unassembled WGS sequence"/>
</dbReference>
<dbReference type="PROSITE" id="PS51257">
    <property type="entry name" value="PROKAR_LIPOPROTEIN"/>
    <property type="match status" value="1"/>
</dbReference>